<reference evidence="2" key="2">
    <citation type="submission" date="2021-04" db="EMBL/GenBank/DDBJ databases">
        <authorList>
            <person name="Gilroy R."/>
        </authorList>
    </citation>
    <scope>NUCLEOTIDE SEQUENCE</scope>
    <source>
        <strain evidence="2">B3-3758</strain>
    </source>
</reference>
<feature type="signal peptide" evidence="1">
    <location>
        <begin position="1"/>
        <end position="22"/>
    </location>
</feature>
<name>A0A9E2KHN7_9BACE</name>
<protein>
    <recommendedName>
        <fullName evidence="4">DUF4294 domain-containing protein</fullName>
    </recommendedName>
</protein>
<dbReference type="EMBL" id="JAHLFO010000111">
    <property type="protein sequence ID" value="MBU3814429.1"/>
    <property type="molecule type" value="Genomic_DNA"/>
</dbReference>
<gene>
    <name evidence="2" type="ORF">H9791_07985</name>
</gene>
<organism evidence="2 3">
    <name type="scientific">Candidatus Bacteroides intestinipullorum</name>
    <dbReference type="NCBI Taxonomy" id="2838471"/>
    <lineage>
        <taxon>Bacteria</taxon>
        <taxon>Pseudomonadati</taxon>
        <taxon>Bacteroidota</taxon>
        <taxon>Bacteroidia</taxon>
        <taxon>Bacteroidales</taxon>
        <taxon>Bacteroidaceae</taxon>
        <taxon>Bacteroides</taxon>
    </lineage>
</organism>
<dbReference type="Proteomes" id="UP000824236">
    <property type="component" value="Unassembled WGS sequence"/>
</dbReference>
<accession>A0A9E2KHN7</accession>
<dbReference type="AlphaFoldDB" id="A0A9E2KHN7"/>
<evidence type="ECO:0000313" key="3">
    <source>
        <dbReference type="Proteomes" id="UP000824236"/>
    </source>
</evidence>
<evidence type="ECO:0000256" key="1">
    <source>
        <dbReference type="SAM" id="SignalP"/>
    </source>
</evidence>
<proteinExistence type="predicted"/>
<keyword evidence="1" id="KW-0732">Signal</keyword>
<comment type="caution">
    <text evidence="2">The sequence shown here is derived from an EMBL/GenBank/DDBJ whole genome shotgun (WGS) entry which is preliminary data.</text>
</comment>
<reference evidence="2" key="1">
    <citation type="journal article" date="2021" name="PeerJ">
        <title>Extensive microbial diversity within the chicken gut microbiome revealed by metagenomics and culture.</title>
        <authorList>
            <person name="Gilroy R."/>
            <person name="Ravi A."/>
            <person name="Getino M."/>
            <person name="Pursley I."/>
            <person name="Horton D.L."/>
            <person name="Alikhan N.F."/>
            <person name="Baker D."/>
            <person name="Gharbi K."/>
            <person name="Hall N."/>
            <person name="Watson M."/>
            <person name="Adriaenssens E.M."/>
            <person name="Foster-Nyarko E."/>
            <person name="Jarju S."/>
            <person name="Secka A."/>
            <person name="Antonio M."/>
            <person name="Oren A."/>
            <person name="Chaudhuri R.R."/>
            <person name="La Ragione R."/>
            <person name="Hildebrand F."/>
            <person name="Pallen M.J."/>
        </authorList>
    </citation>
    <scope>NUCLEOTIDE SEQUENCE</scope>
    <source>
        <strain evidence="2">B3-3758</strain>
    </source>
</reference>
<sequence>MSKSHHLIGLCALLLFVLPSAAQQIVYSSARALAEGRGDTVSTLCVERRTLNQLYLMGGADYRIESSDNPSFSRYLRKRCYAVRIDTVLYVNCRKMRYKRYRLGGWYAPALERMGRIFYAAQPVGQAATKTLTPVYTQKLRGEVGDAIQASGLVDKRVYYELDVETGRSYFVDKERMRELLSERPDLLQEFEKETSEAAEVMVKYLLRLE</sequence>
<dbReference type="InterPro" id="IPR046693">
    <property type="entry name" value="DUF6563"/>
</dbReference>
<evidence type="ECO:0008006" key="4">
    <source>
        <dbReference type="Google" id="ProtNLM"/>
    </source>
</evidence>
<feature type="chain" id="PRO_5038351519" description="DUF4294 domain-containing protein" evidence="1">
    <location>
        <begin position="23"/>
        <end position="210"/>
    </location>
</feature>
<evidence type="ECO:0000313" key="2">
    <source>
        <dbReference type="EMBL" id="MBU3814429.1"/>
    </source>
</evidence>
<dbReference type="Pfam" id="PF20201">
    <property type="entry name" value="DUF6563"/>
    <property type="match status" value="1"/>
</dbReference>